<dbReference type="KEGG" id="step:IC006_0578"/>
<dbReference type="Proteomes" id="UP000322983">
    <property type="component" value="Chromosome"/>
</dbReference>
<reference evidence="5" key="1">
    <citation type="submission" date="2018-09" db="EMBL/GenBank/DDBJ databases">
        <title>Complete Genome Sequencing of Sulfolobus sp. JCM 16834.</title>
        <authorList>
            <person name="Kato S."/>
            <person name="Itoh T."/>
            <person name="Ohkuma M."/>
        </authorList>
    </citation>
    <scope>NUCLEOTIDE SEQUENCE [LARGE SCALE GENOMIC DNA]</scope>
    <source>
        <strain evidence="5">IC-007</strain>
    </source>
</reference>
<reference evidence="2 4" key="2">
    <citation type="journal article" date="2020" name="Int. J. Syst. Evol. Microbiol.">
        <title>Sulfuracidifex tepidarius gen. nov., sp. nov. and transfer of Sulfolobus metallicus Huber and Stetter 1992 to the genus Sulfuracidifex as Sulfuracidifex metallicus comb. nov.</title>
        <authorList>
            <person name="Itoh T."/>
            <person name="Miura T."/>
            <person name="Sakai H.D."/>
            <person name="Kato S."/>
            <person name="Ohkuma M."/>
            <person name="Takashina T."/>
        </authorList>
    </citation>
    <scope>NUCLEOTIDE SEQUENCE [LARGE SCALE GENOMIC DNA]</scope>
    <source>
        <strain evidence="2 4">IC-006</strain>
        <strain evidence="3">IC-007</strain>
    </source>
</reference>
<organism evidence="2 4">
    <name type="scientific">Sulfuracidifex tepidarius</name>
    <dbReference type="NCBI Taxonomy" id="1294262"/>
    <lineage>
        <taxon>Archaea</taxon>
        <taxon>Thermoproteota</taxon>
        <taxon>Thermoprotei</taxon>
        <taxon>Sulfolobales</taxon>
        <taxon>Sulfolobaceae</taxon>
        <taxon>Sulfuracidifex</taxon>
    </lineage>
</organism>
<evidence type="ECO:0000313" key="5">
    <source>
        <dbReference type="Proteomes" id="UP000325030"/>
    </source>
</evidence>
<accession>A0A510DT01</accession>
<dbReference type="GeneID" id="43938191"/>
<feature type="region of interest" description="Disordered" evidence="1">
    <location>
        <begin position="1"/>
        <end position="46"/>
    </location>
</feature>
<protein>
    <submittedName>
        <fullName evidence="2">Uncharacterized protein</fullName>
    </submittedName>
</protein>
<sequence length="46" mass="5163">MSSKGVTVFSAGIAGKEGERRREDKENERRENKKVSPPAVLDFKNN</sequence>
<evidence type="ECO:0000313" key="4">
    <source>
        <dbReference type="Proteomes" id="UP000322983"/>
    </source>
</evidence>
<proteinExistence type="predicted"/>
<accession>A0A510E0T5</accession>
<name>A0A510DT01_9CREN</name>
<gene>
    <name evidence="2" type="ORF">IC006_0578</name>
    <name evidence="3" type="ORF">IC007_0552</name>
</gene>
<dbReference type="EMBL" id="AP018930">
    <property type="protein sequence ID" value="BBG26047.1"/>
    <property type="molecule type" value="Genomic_DNA"/>
</dbReference>
<evidence type="ECO:0000313" key="3">
    <source>
        <dbReference type="EMBL" id="BBG26047.1"/>
    </source>
</evidence>
<feature type="compositionally biased region" description="Basic and acidic residues" evidence="1">
    <location>
        <begin position="16"/>
        <end position="34"/>
    </location>
</feature>
<dbReference type="AlphaFoldDB" id="A0A510DT01"/>
<dbReference type="EMBL" id="AP018929">
    <property type="protein sequence ID" value="BBG23294.1"/>
    <property type="molecule type" value="Genomic_DNA"/>
</dbReference>
<dbReference type="Proteomes" id="UP000325030">
    <property type="component" value="Chromosome"/>
</dbReference>
<dbReference type="STRING" id="1294262.GCA_001316085_01833"/>
<dbReference type="RefSeq" id="WP_156303771.1">
    <property type="nucleotide sequence ID" value="NZ_AP018929.1"/>
</dbReference>
<evidence type="ECO:0000313" key="2">
    <source>
        <dbReference type="EMBL" id="BBG23294.1"/>
    </source>
</evidence>
<evidence type="ECO:0000256" key="1">
    <source>
        <dbReference type="SAM" id="MobiDB-lite"/>
    </source>
</evidence>
<keyword evidence="4" id="KW-1185">Reference proteome</keyword>